<keyword evidence="2" id="KW-1185">Reference proteome</keyword>
<comment type="caution">
    <text evidence="1">The sequence shown here is derived from an EMBL/GenBank/DDBJ whole genome shotgun (WGS) entry which is preliminary data.</text>
</comment>
<reference evidence="1 2" key="1">
    <citation type="journal article" date="2024" name="J Genomics">
        <title>Draft genome sequencing and assembly of Favolaschia claudopus CIRM-BRFM 2984 isolated from oak limbs.</title>
        <authorList>
            <person name="Navarro D."/>
            <person name="Drula E."/>
            <person name="Chaduli D."/>
            <person name="Cazenave R."/>
            <person name="Ahrendt S."/>
            <person name="Wang J."/>
            <person name="Lipzen A."/>
            <person name="Daum C."/>
            <person name="Barry K."/>
            <person name="Grigoriev I.V."/>
            <person name="Favel A."/>
            <person name="Rosso M.N."/>
            <person name="Martin F."/>
        </authorList>
    </citation>
    <scope>NUCLEOTIDE SEQUENCE [LARGE SCALE GENOMIC DNA]</scope>
    <source>
        <strain evidence="1 2">CIRM-BRFM 2984</strain>
    </source>
</reference>
<dbReference type="Proteomes" id="UP001362999">
    <property type="component" value="Unassembled WGS sequence"/>
</dbReference>
<sequence>PPDPRAVSLCDINLQHQVYLDNPQLCRWRRRGNAVRRYHTAKLENRKEMTVVIYEGQHAEEELKRDVAKHMKFRHPSFLQLYGTVHSQYVHASIFHEALIPCFDSLEKYHEHLSTITDVLICQQAANDYLERTFDTALRLIHKNNFTLFLRPSTGRLCIDLHAGSDYLFFPLPGTENIAPKCLFPTIDAQIIIDALIIEQYNEICAKGFRNCKWINFPPTSTVHLGAVYPTSGRHELGSPVAIAPSLSLGICTKSLEWHYLGTEHIAESGWHRFHISELIDRRFQDFYCEFDVDSDVHINTWLSQANHIFSCLGVFSNVDDHALMCWSEFTVEFQHKSPLPNSQLSNGYLFLCPPQSFQVGPASFKCPECFGYWSLDPLGVDRLRADQASELGFPAIYISISSGSRYWSDTVYAGLRQFHQGKGFDPDTQDLARHLRLPLYELCSDNEKSLNVHGKSTHICIPLVVLNRKYARQ</sequence>
<protein>
    <submittedName>
        <fullName evidence="1">Uncharacterized protein</fullName>
    </submittedName>
</protein>
<feature type="non-terminal residue" evidence="1">
    <location>
        <position position="1"/>
    </location>
</feature>
<gene>
    <name evidence="1" type="ORF">R3P38DRAFT_2523990</name>
</gene>
<name>A0AAW0BUU7_9AGAR</name>
<organism evidence="1 2">
    <name type="scientific">Favolaschia claudopus</name>
    <dbReference type="NCBI Taxonomy" id="2862362"/>
    <lineage>
        <taxon>Eukaryota</taxon>
        <taxon>Fungi</taxon>
        <taxon>Dikarya</taxon>
        <taxon>Basidiomycota</taxon>
        <taxon>Agaricomycotina</taxon>
        <taxon>Agaricomycetes</taxon>
        <taxon>Agaricomycetidae</taxon>
        <taxon>Agaricales</taxon>
        <taxon>Marasmiineae</taxon>
        <taxon>Mycenaceae</taxon>
        <taxon>Favolaschia</taxon>
    </lineage>
</organism>
<dbReference type="AlphaFoldDB" id="A0AAW0BUU7"/>
<proteinExistence type="predicted"/>
<evidence type="ECO:0000313" key="2">
    <source>
        <dbReference type="Proteomes" id="UP001362999"/>
    </source>
</evidence>
<evidence type="ECO:0000313" key="1">
    <source>
        <dbReference type="EMBL" id="KAK7029946.1"/>
    </source>
</evidence>
<accession>A0AAW0BUU7</accession>
<dbReference type="EMBL" id="JAWWNJ010000026">
    <property type="protein sequence ID" value="KAK7029946.1"/>
    <property type="molecule type" value="Genomic_DNA"/>
</dbReference>